<gene>
    <name evidence="8" type="ORF">DBRI00130_LOCUS27610</name>
</gene>
<dbReference type="Gene3D" id="3.10.50.40">
    <property type="match status" value="1"/>
</dbReference>
<evidence type="ECO:0000256" key="5">
    <source>
        <dbReference type="PROSITE-ProRule" id="PRU00277"/>
    </source>
</evidence>
<reference evidence="8" key="1">
    <citation type="submission" date="2021-01" db="EMBL/GenBank/DDBJ databases">
        <authorList>
            <person name="Corre E."/>
            <person name="Pelletier E."/>
            <person name="Niang G."/>
            <person name="Scheremetjew M."/>
            <person name="Finn R."/>
            <person name="Kale V."/>
            <person name="Holt S."/>
            <person name="Cochrane G."/>
            <person name="Meng A."/>
            <person name="Brown T."/>
            <person name="Cohen L."/>
        </authorList>
    </citation>
    <scope>NUCLEOTIDE SEQUENCE</scope>
    <source>
        <strain evidence="8">GSO104</strain>
    </source>
</reference>
<evidence type="ECO:0000259" key="7">
    <source>
        <dbReference type="PROSITE" id="PS50059"/>
    </source>
</evidence>
<dbReference type="InterPro" id="IPR046357">
    <property type="entry name" value="PPIase_dom_sf"/>
</dbReference>
<dbReference type="PANTHER" id="PTHR10516:SF443">
    <property type="entry name" value="FK506-BINDING PROTEIN 59-RELATED"/>
    <property type="match status" value="1"/>
</dbReference>
<dbReference type="GO" id="GO:0005737">
    <property type="term" value="C:cytoplasm"/>
    <property type="evidence" value="ECO:0007669"/>
    <property type="project" value="TreeGrafter"/>
</dbReference>
<dbReference type="InterPro" id="IPR001179">
    <property type="entry name" value="PPIase_FKBP_dom"/>
</dbReference>
<dbReference type="PROSITE" id="PS50059">
    <property type="entry name" value="FKBP_PPIASE"/>
    <property type="match status" value="1"/>
</dbReference>
<dbReference type="EC" id="5.2.1.8" evidence="2 5"/>
<dbReference type="EMBL" id="HBNS01035361">
    <property type="protein sequence ID" value="CAE4631425.1"/>
    <property type="molecule type" value="Transcribed_RNA"/>
</dbReference>
<dbReference type="Pfam" id="PF00254">
    <property type="entry name" value="FKBP_C"/>
    <property type="match status" value="1"/>
</dbReference>
<feature type="signal peptide" evidence="6">
    <location>
        <begin position="1"/>
        <end position="18"/>
    </location>
</feature>
<keyword evidence="6" id="KW-0732">Signal</keyword>
<keyword evidence="3 5" id="KW-0697">Rotamase</keyword>
<dbReference type="GO" id="GO:0003755">
    <property type="term" value="F:peptidyl-prolyl cis-trans isomerase activity"/>
    <property type="evidence" value="ECO:0007669"/>
    <property type="project" value="UniProtKB-KW"/>
</dbReference>
<evidence type="ECO:0000256" key="2">
    <source>
        <dbReference type="ARBA" id="ARBA00013194"/>
    </source>
</evidence>
<comment type="catalytic activity">
    <reaction evidence="1 5">
        <text>[protein]-peptidylproline (omega=180) = [protein]-peptidylproline (omega=0)</text>
        <dbReference type="Rhea" id="RHEA:16237"/>
        <dbReference type="Rhea" id="RHEA-COMP:10747"/>
        <dbReference type="Rhea" id="RHEA-COMP:10748"/>
        <dbReference type="ChEBI" id="CHEBI:83833"/>
        <dbReference type="ChEBI" id="CHEBI:83834"/>
        <dbReference type="EC" id="5.2.1.8"/>
    </reaction>
</comment>
<dbReference type="AlphaFoldDB" id="A0A7S4S181"/>
<dbReference type="PANTHER" id="PTHR10516">
    <property type="entry name" value="PEPTIDYL-PROLYL CIS-TRANS ISOMERASE"/>
    <property type="match status" value="1"/>
</dbReference>
<feature type="domain" description="PPIase FKBP-type" evidence="7">
    <location>
        <begin position="29"/>
        <end position="118"/>
    </location>
</feature>
<dbReference type="FunFam" id="3.10.50.40:FF:000025">
    <property type="entry name" value="Peptidylprolyl isomerase"/>
    <property type="match status" value="1"/>
</dbReference>
<evidence type="ECO:0000256" key="6">
    <source>
        <dbReference type="SAM" id="SignalP"/>
    </source>
</evidence>
<evidence type="ECO:0000256" key="1">
    <source>
        <dbReference type="ARBA" id="ARBA00000971"/>
    </source>
</evidence>
<proteinExistence type="predicted"/>
<evidence type="ECO:0000313" key="8">
    <source>
        <dbReference type="EMBL" id="CAE4631425.1"/>
    </source>
</evidence>
<organism evidence="8">
    <name type="scientific">Ditylum brightwellii</name>
    <dbReference type="NCBI Taxonomy" id="49249"/>
    <lineage>
        <taxon>Eukaryota</taxon>
        <taxon>Sar</taxon>
        <taxon>Stramenopiles</taxon>
        <taxon>Ochrophyta</taxon>
        <taxon>Bacillariophyta</taxon>
        <taxon>Mediophyceae</taxon>
        <taxon>Lithodesmiophycidae</taxon>
        <taxon>Lithodesmiales</taxon>
        <taxon>Lithodesmiaceae</taxon>
        <taxon>Ditylum</taxon>
    </lineage>
</organism>
<evidence type="ECO:0000256" key="4">
    <source>
        <dbReference type="ARBA" id="ARBA00023235"/>
    </source>
</evidence>
<name>A0A7S4S181_9STRA</name>
<sequence length="172" mass="18637">MRDIFHLVSVVCIQQVLSAGDGTNFPQQGDKLTMHYIGTLASNGKKFDASRDRGRPFSFTIGVGQVIRGWDEGVAQMSLGEKANLNITSDFGYGPRGAGGVIPPNADLNFEVELLAINGKSGRFIYATFVIDDLLYNLGALFMSSTIEWVLHVGQIAPCIAFLGRHQVQSVS</sequence>
<evidence type="ECO:0000256" key="3">
    <source>
        <dbReference type="ARBA" id="ARBA00023110"/>
    </source>
</evidence>
<accession>A0A7S4S181</accession>
<dbReference type="SUPFAM" id="SSF54534">
    <property type="entry name" value="FKBP-like"/>
    <property type="match status" value="1"/>
</dbReference>
<protein>
    <recommendedName>
        <fullName evidence="2 5">peptidylprolyl isomerase</fullName>
        <ecNumber evidence="2 5">5.2.1.8</ecNumber>
    </recommendedName>
</protein>
<feature type="chain" id="PRO_5030858257" description="peptidylprolyl isomerase" evidence="6">
    <location>
        <begin position="19"/>
        <end position="172"/>
    </location>
</feature>
<keyword evidence="4 5" id="KW-0413">Isomerase</keyword>
<dbReference type="InterPro" id="IPR050689">
    <property type="entry name" value="FKBP-type_PPIase"/>
</dbReference>